<dbReference type="InterPro" id="IPR011057">
    <property type="entry name" value="Mss4-like_sf"/>
</dbReference>
<evidence type="ECO:0000256" key="2">
    <source>
        <dbReference type="ARBA" id="ARBA00022723"/>
    </source>
</evidence>
<keyword evidence="4" id="KW-0456">Lyase</keyword>
<dbReference type="AlphaFoldDB" id="A0A3S2VSV6"/>
<evidence type="ECO:0000313" key="6">
    <source>
        <dbReference type="EMBL" id="RVU39776.1"/>
    </source>
</evidence>
<dbReference type="Proteomes" id="UP000287447">
    <property type="component" value="Unassembled WGS sequence"/>
</dbReference>
<dbReference type="PROSITE" id="PS51891">
    <property type="entry name" value="CENP_V_GFA"/>
    <property type="match status" value="1"/>
</dbReference>
<accession>A0A3S2VSV6</accession>
<evidence type="ECO:0000259" key="5">
    <source>
        <dbReference type="PROSITE" id="PS51891"/>
    </source>
</evidence>
<dbReference type="PANTHER" id="PTHR33337:SF33">
    <property type="entry name" value="CENP-V_GFA DOMAIN-CONTAINING PROTEIN"/>
    <property type="match status" value="1"/>
</dbReference>
<organism evidence="6 7">
    <name type="scientific">Hwanghaeella grinnelliae</name>
    <dbReference type="NCBI Taxonomy" id="2500179"/>
    <lineage>
        <taxon>Bacteria</taxon>
        <taxon>Pseudomonadati</taxon>
        <taxon>Pseudomonadota</taxon>
        <taxon>Alphaproteobacteria</taxon>
        <taxon>Rhodospirillales</taxon>
        <taxon>Rhodospirillaceae</taxon>
        <taxon>Hwanghaeella</taxon>
    </lineage>
</organism>
<evidence type="ECO:0000256" key="3">
    <source>
        <dbReference type="ARBA" id="ARBA00022833"/>
    </source>
</evidence>
<dbReference type="GO" id="GO:0016846">
    <property type="term" value="F:carbon-sulfur lyase activity"/>
    <property type="evidence" value="ECO:0007669"/>
    <property type="project" value="InterPro"/>
</dbReference>
<name>A0A3S2VSV6_9PROT</name>
<gene>
    <name evidence="6" type="ORF">EOI86_06045</name>
</gene>
<evidence type="ECO:0000313" key="7">
    <source>
        <dbReference type="Proteomes" id="UP000287447"/>
    </source>
</evidence>
<evidence type="ECO:0000256" key="1">
    <source>
        <dbReference type="ARBA" id="ARBA00005495"/>
    </source>
</evidence>
<dbReference type="Pfam" id="PF04828">
    <property type="entry name" value="GFA"/>
    <property type="match status" value="1"/>
</dbReference>
<keyword evidence="7" id="KW-1185">Reference proteome</keyword>
<dbReference type="EMBL" id="SADE01000001">
    <property type="protein sequence ID" value="RVU39776.1"/>
    <property type="molecule type" value="Genomic_DNA"/>
</dbReference>
<comment type="similarity">
    <text evidence="1">Belongs to the Gfa family.</text>
</comment>
<dbReference type="GO" id="GO:0046872">
    <property type="term" value="F:metal ion binding"/>
    <property type="evidence" value="ECO:0007669"/>
    <property type="project" value="UniProtKB-KW"/>
</dbReference>
<dbReference type="Gene3D" id="3.90.1590.10">
    <property type="entry name" value="glutathione-dependent formaldehyde- activating enzyme (gfa)"/>
    <property type="match status" value="1"/>
</dbReference>
<dbReference type="PANTHER" id="PTHR33337">
    <property type="entry name" value="GFA DOMAIN-CONTAINING PROTEIN"/>
    <property type="match status" value="1"/>
</dbReference>
<proteinExistence type="inferred from homology"/>
<comment type="caution">
    <text evidence="6">The sequence shown here is derived from an EMBL/GenBank/DDBJ whole genome shotgun (WGS) entry which is preliminary data.</text>
</comment>
<keyword evidence="3" id="KW-0862">Zinc</keyword>
<dbReference type="SUPFAM" id="SSF51316">
    <property type="entry name" value="Mss4-like"/>
    <property type="match status" value="1"/>
</dbReference>
<evidence type="ECO:0000256" key="4">
    <source>
        <dbReference type="ARBA" id="ARBA00023239"/>
    </source>
</evidence>
<keyword evidence="2" id="KW-0479">Metal-binding</keyword>
<sequence>MPIAESNSTLKGQCACGALRYELTQPPMFTHCCHCTQCQKLTGSAFALNTIIENDCIEILSGTVAVTPGPSESGRPHDIYRCPSCQTAVWSDYGGRPNYRFVRVGTLDDPSAIEPDVHIFTRSKLDWVVIPDAQKAFEIFYEVEEEWPPSMLKRREAALNPAGM</sequence>
<reference evidence="7" key="1">
    <citation type="submission" date="2019-01" db="EMBL/GenBank/DDBJ databases">
        <title>Gri0909 isolated from a small marine red alga.</title>
        <authorList>
            <person name="Kim J."/>
            <person name="Jeong S.E."/>
            <person name="Jeon C.O."/>
        </authorList>
    </citation>
    <scope>NUCLEOTIDE SEQUENCE [LARGE SCALE GENOMIC DNA]</scope>
    <source>
        <strain evidence="7">Gri0909</strain>
    </source>
</reference>
<feature type="domain" description="CENP-V/GFA" evidence="5">
    <location>
        <begin position="10"/>
        <end position="126"/>
    </location>
</feature>
<dbReference type="OrthoDB" id="9807246at2"/>
<dbReference type="InterPro" id="IPR006913">
    <property type="entry name" value="CENP-V/GFA"/>
</dbReference>
<protein>
    <submittedName>
        <fullName evidence="6">GFA family protein</fullName>
    </submittedName>
</protein>